<feature type="region of interest" description="Disordered" evidence="1">
    <location>
        <begin position="290"/>
        <end position="321"/>
    </location>
</feature>
<dbReference type="RefSeq" id="XP_016637814.1">
    <property type="nucleotide sequence ID" value="XM_016770904.1"/>
</dbReference>
<feature type="compositionally biased region" description="Polar residues" evidence="1">
    <location>
        <begin position="296"/>
        <end position="307"/>
    </location>
</feature>
<gene>
    <name evidence="2" type="ORF">Z520_00383</name>
</gene>
<dbReference type="OrthoDB" id="5275938at2759"/>
<organism evidence="2 3">
    <name type="scientific">Fonsecaea multimorphosa CBS 102226</name>
    <dbReference type="NCBI Taxonomy" id="1442371"/>
    <lineage>
        <taxon>Eukaryota</taxon>
        <taxon>Fungi</taxon>
        <taxon>Dikarya</taxon>
        <taxon>Ascomycota</taxon>
        <taxon>Pezizomycotina</taxon>
        <taxon>Eurotiomycetes</taxon>
        <taxon>Chaetothyriomycetidae</taxon>
        <taxon>Chaetothyriales</taxon>
        <taxon>Herpotrichiellaceae</taxon>
        <taxon>Fonsecaea</taxon>
    </lineage>
</organism>
<sequence>MADLDSDYSNFRRRCARVKRKADAMESDGNVQEQRIAELVEVVPDGDVLFQVGRGKGALDIKVSGTVVSLASEVFSRMLSSSFIEGRTKVICLPEDDPKIILNLLKIFHHKYEDVDHLKKTDLLKLITAAEMRLCIPTLKPCVLTRLSSVIGEIDIISLAYWNNIYNAEIWRTQLDNDRMELLYAAVVFRLESLFWKTTRVLIFSEDFLFCVIVRMLAKLKIAVKSHEDMSDAVSIAIPVDNIRMPGKKNSPQGNRTHLPIQQVRVFDASIKASRDYTRNRGIMRANGADDGIQRASRSCKSHQQQRYLEKSEGGSMYPQL</sequence>
<evidence type="ECO:0000256" key="1">
    <source>
        <dbReference type="SAM" id="MobiDB-lite"/>
    </source>
</evidence>
<protein>
    <recommendedName>
        <fullName evidence="4">BTB domain-containing protein</fullName>
    </recommendedName>
</protein>
<dbReference type="VEuPathDB" id="FungiDB:Z520_00383"/>
<dbReference type="EMBL" id="KN848062">
    <property type="protein sequence ID" value="KIY03692.1"/>
    <property type="molecule type" value="Genomic_DNA"/>
</dbReference>
<evidence type="ECO:0008006" key="4">
    <source>
        <dbReference type="Google" id="ProtNLM"/>
    </source>
</evidence>
<name>A0A0D2J2M5_9EURO</name>
<reference evidence="2 3" key="1">
    <citation type="submission" date="2015-01" db="EMBL/GenBank/DDBJ databases">
        <title>The Genome Sequence of Fonsecaea multimorphosa CBS 102226.</title>
        <authorList>
            <consortium name="The Broad Institute Genomics Platform"/>
            <person name="Cuomo C."/>
            <person name="de Hoog S."/>
            <person name="Gorbushina A."/>
            <person name="Stielow B."/>
            <person name="Teixiera M."/>
            <person name="Abouelleil A."/>
            <person name="Chapman S.B."/>
            <person name="Priest M."/>
            <person name="Young S.K."/>
            <person name="Wortman J."/>
            <person name="Nusbaum C."/>
            <person name="Birren B."/>
        </authorList>
    </citation>
    <scope>NUCLEOTIDE SEQUENCE [LARGE SCALE GENOMIC DNA]</scope>
    <source>
        <strain evidence="2 3">CBS 102226</strain>
    </source>
</reference>
<evidence type="ECO:0000313" key="2">
    <source>
        <dbReference type="EMBL" id="KIY03692.1"/>
    </source>
</evidence>
<dbReference type="GeneID" id="27706129"/>
<evidence type="ECO:0000313" key="3">
    <source>
        <dbReference type="Proteomes" id="UP000053411"/>
    </source>
</evidence>
<dbReference type="InterPro" id="IPR011333">
    <property type="entry name" value="SKP1/BTB/POZ_sf"/>
</dbReference>
<keyword evidence="3" id="KW-1185">Reference proteome</keyword>
<dbReference type="Proteomes" id="UP000053411">
    <property type="component" value="Unassembled WGS sequence"/>
</dbReference>
<dbReference type="STRING" id="1442371.A0A0D2J2M5"/>
<proteinExistence type="predicted"/>
<dbReference type="SUPFAM" id="SSF54695">
    <property type="entry name" value="POZ domain"/>
    <property type="match status" value="1"/>
</dbReference>
<accession>A0A0D2J2M5</accession>
<dbReference type="AlphaFoldDB" id="A0A0D2J2M5"/>
<dbReference type="Gene3D" id="3.30.710.10">
    <property type="entry name" value="Potassium Channel Kv1.1, Chain A"/>
    <property type="match status" value="1"/>
</dbReference>
<dbReference type="CDD" id="cd18186">
    <property type="entry name" value="BTB_POZ_ZBTB_KLHL-like"/>
    <property type="match status" value="1"/>
</dbReference>